<evidence type="ECO:0000313" key="1">
    <source>
        <dbReference type="EMBL" id="MEK0172427.1"/>
    </source>
</evidence>
<keyword evidence="2" id="KW-1185">Reference proteome</keyword>
<organism evidence="1 2">
    <name type="scientific">Curtobacterium citreum</name>
    <dbReference type="NCBI Taxonomy" id="2036"/>
    <lineage>
        <taxon>Bacteria</taxon>
        <taxon>Bacillati</taxon>
        <taxon>Actinomycetota</taxon>
        <taxon>Actinomycetes</taxon>
        <taxon>Micrococcales</taxon>
        <taxon>Microbacteriaceae</taxon>
        <taxon>Curtobacterium</taxon>
    </lineage>
</organism>
<proteinExistence type="predicted"/>
<dbReference type="Pfam" id="PF21813">
    <property type="entry name" value="DUF6882"/>
    <property type="match status" value="1"/>
</dbReference>
<dbReference type="InterPro" id="IPR049249">
    <property type="entry name" value="DUF6882"/>
</dbReference>
<sequence>MARSRGMDDLVSDGVFLAWEAQLQLADRYDDHERWNVDLAAGTLQFVGPHPGEFRIQLLGSAAPGPRSWLWGWANPSQYPASVLAAANATRALGERLGIPELVQGEVPFGEHRQADAADAGYEFAWDMSIAARLATGSWFGFGGHVGGGSRLWVLFEDVLFVPPTVPRMVRVFSEGLQTTEVRDHRRAVGSWASLRGVPWDGRTLTLADGTITVDFDELGRIRDLQGSSARA</sequence>
<dbReference type="RefSeq" id="WP_340197264.1">
    <property type="nucleotide sequence ID" value="NZ_JBBKAP010000059.1"/>
</dbReference>
<dbReference type="Proteomes" id="UP001370299">
    <property type="component" value="Unassembled WGS sequence"/>
</dbReference>
<gene>
    <name evidence="1" type="ORF">WMN62_13195</name>
</gene>
<name>A0ABU8YD25_9MICO</name>
<reference evidence="1 2" key="1">
    <citation type="submission" date="2024-03" db="EMBL/GenBank/DDBJ databases">
        <title>Whole genomes of four grape xylem sap localized bacterial endophytes.</title>
        <authorList>
            <person name="Kumar G."/>
            <person name="Savka M.A."/>
        </authorList>
    </citation>
    <scope>NUCLEOTIDE SEQUENCE [LARGE SCALE GENOMIC DNA]</scope>
    <source>
        <strain evidence="1 2">RIT_GXS8</strain>
    </source>
</reference>
<comment type="caution">
    <text evidence="1">The sequence shown here is derived from an EMBL/GenBank/DDBJ whole genome shotgun (WGS) entry which is preliminary data.</text>
</comment>
<evidence type="ECO:0000313" key="2">
    <source>
        <dbReference type="Proteomes" id="UP001370299"/>
    </source>
</evidence>
<accession>A0ABU8YD25</accession>
<dbReference type="EMBL" id="JBBLYY010000065">
    <property type="protein sequence ID" value="MEK0172427.1"/>
    <property type="molecule type" value="Genomic_DNA"/>
</dbReference>
<protein>
    <submittedName>
        <fullName evidence="1">DUF6882 domain-containing protein</fullName>
    </submittedName>
</protein>